<dbReference type="AlphaFoldDB" id="F9UJU3"/>
<name>F9UJU3_9BACT</name>
<evidence type="ECO:0000313" key="2">
    <source>
        <dbReference type="Proteomes" id="UP000004978"/>
    </source>
</evidence>
<protein>
    <submittedName>
        <fullName evidence="1">Uncharacterized protein</fullName>
    </submittedName>
</protein>
<reference evidence="1 2" key="1">
    <citation type="journal article" date="2013" name="Genome Announc.">
        <title>Genome Sequence of Mycoplasma columbinum Strain SF7.</title>
        <authorList>
            <person name="Guo Z."/>
            <person name="Xu X."/>
            <person name="Zheng Q."/>
            <person name="Li T."/>
            <person name="Kuang S."/>
            <person name="Zhang Z."/>
            <person name="Chen Y."/>
            <person name="Lu X."/>
            <person name="Zhou R."/>
            <person name="Bi D."/>
            <person name="Jin H."/>
        </authorList>
    </citation>
    <scope>NUCLEOTIDE SEQUENCE [LARGE SCALE GENOMIC DNA]</scope>
    <source>
        <strain evidence="1 2">SF7</strain>
    </source>
</reference>
<evidence type="ECO:0000313" key="1">
    <source>
        <dbReference type="EMBL" id="EGV00289.1"/>
    </source>
</evidence>
<accession>F9UJU3</accession>
<dbReference type="EMBL" id="AFXA01000009">
    <property type="protein sequence ID" value="EGV00289.1"/>
    <property type="molecule type" value="Genomic_DNA"/>
</dbReference>
<comment type="caution">
    <text evidence="1">The sequence shown here is derived from an EMBL/GenBank/DDBJ whole genome shotgun (WGS) entry which is preliminary data.</text>
</comment>
<keyword evidence="2" id="KW-1185">Reference proteome</keyword>
<dbReference type="Proteomes" id="UP000004978">
    <property type="component" value="Unassembled WGS sequence"/>
</dbReference>
<gene>
    <name evidence="1" type="ORF">MCSF7_00749</name>
</gene>
<sequence length="54" mass="6715">MTLPALTILFFKKRKNFSNLFFSKKTYFFDEKSYIFALFNVFTTFYNKFNFSYF</sequence>
<organism evidence="1 2">
    <name type="scientific">Mycoplasmopsis columbina SF7</name>
    <dbReference type="NCBI Taxonomy" id="1037410"/>
    <lineage>
        <taxon>Bacteria</taxon>
        <taxon>Bacillati</taxon>
        <taxon>Mycoplasmatota</taxon>
        <taxon>Mycoplasmoidales</taxon>
        <taxon>Metamycoplasmataceae</taxon>
        <taxon>Mycoplasmopsis</taxon>
    </lineage>
</organism>
<proteinExistence type="predicted"/>